<gene>
    <name evidence="1" type="ORF">MLD38_038176</name>
</gene>
<proteinExistence type="predicted"/>
<accession>A0ACB9KZ34</accession>
<dbReference type="EMBL" id="CM042891">
    <property type="protein sequence ID" value="KAI4302431.1"/>
    <property type="molecule type" value="Genomic_DNA"/>
</dbReference>
<evidence type="ECO:0000313" key="1">
    <source>
        <dbReference type="EMBL" id="KAI4302431.1"/>
    </source>
</evidence>
<comment type="caution">
    <text evidence="1">The sequence shown here is derived from an EMBL/GenBank/DDBJ whole genome shotgun (WGS) entry which is preliminary data.</text>
</comment>
<sequence length="129" mass="14650">MIDEHFIISVMEYLAARVMAIAHNSVSPKMDIVSDEDGQQTRLLSPNSLEGYADAIQRVVWKSEDERLKMAAAARRRVGGFSVQRLSDDLEDIMNSSLETEERLCTLSDLNWRKKAEELLLGGFFLSDR</sequence>
<keyword evidence="2" id="KW-1185">Reference proteome</keyword>
<name>A0ACB9KZ34_9MYRT</name>
<evidence type="ECO:0000313" key="2">
    <source>
        <dbReference type="Proteomes" id="UP001057402"/>
    </source>
</evidence>
<reference evidence="2" key="1">
    <citation type="journal article" date="2023" name="Front. Plant Sci.">
        <title>Chromosomal-level genome assembly of Melastoma candidum provides insights into trichome evolution.</title>
        <authorList>
            <person name="Zhong Y."/>
            <person name="Wu W."/>
            <person name="Sun C."/>
            <person name="Zou P."/>
            <person name="Liu Y."/>
            <person name="Dai S."/>
            <person name="Zhou R."/>
        </authorList>
    </citation>
    <scope>NUCLEOTIDE SEQUENCE [LARGE SCALE GENOMIC DNA]</scope>
</reference>
<protein>
    <submittedName>
        <fullName evidence="1">Uncharacterized protein</fullName>
    </submittedName>
</protein>
<organism evidence="1 2">
    <name type="scientific">Melastoma candidum</name>
    <dbReference type="NCBI Taxonomy" id="119954"/>
    <lineage>
        <taxon>Eukaryota</taxon>
        <taxon>Viridiplantae</taxon>
        <taxon>Streptophyta</taxon>
        <taxon>Embryophyta</taxon>
        <taxon>Tracheophyta</taxon>
        <taxon>Spermatophyta</taxon>
        <taxon>Magnoliopsida</taxon>
        <taxon>eudicotyledons</taxon>
        <taxon>Gunneridae</taxon>
        <taxon>Pentapetalae</taxon>
        <taxon>rosids</taxon>
        <taxon>malvids</taxon>
        <taxon>Myrtales</taxon>
        <taxon>Melastomataceae</taxon>
        <taxon>Melastomatoideae</taxon>
        <taxon>Melastomateae</taxon>
        <taxon>Melastoma</taxon>
    </lineage>
</organism>
<dbReference type="Proteomes" id="UP001057402">
    <property type="component" value="Chromosome 12"/>
</dbReference>